<dbReference type="InterPro" id="IPR006764">
    <property type="entry name" value="SAM_dep_MeTrfase_SAV2177_type"/>
</dbReference>
<sequence length="264" mass="28960">MDELTRVPDGINSKVPSSARVYDYLLGGKDNYAVDRAIAERLLSVAPDTRAVVRANRAFLTRAVKFLAEQGVTQFIDLGTGIPTSPSVHEVAREIHPEATVVYVDNDPLVKVHNDALLATDDGVITLEADIRRPEDIIGHPDVKALIDFDRPVGVLMVTVLHFVSDEEGAYRIVTAFRDKVASGSYVVISHSSSESEPEVLTQLKASTAGSPAQSTFRSHEEMLDFFEGMEIEEPGLVPVQRWRPAMDSIRSRLIVEGAVARKP</sequence>
<dbReference type="Gene3D" id="3.40.50.150">
    <property type="entry name" value="Vaccinia Virus protein VP39"/>
    <property type="match status" value="1"/>
</dbReference>
<organism evidence="1 2">
    <name type="scientific">Acrocarpospora macrocephala</name>
    <dbReference type="NCBI Taxonomy" id="150177"/>
    <lineage>
        <taxon>Bacteria</taxon>
        <taxon>Bacillati</taxon>
        <taxon>Actinomycetota</taxon>
        <taxon>Actinomycetes</taxon>
        <taxon>Streptosporangiales</taxon>
        <taxon>Streptosporangiaceae</taxon>
        <taxon>Acrocarpospora</taxon>
    </lineage>
</organism>
<comment type="caution">
    <text evidence="1">The sequence shown here is derived from an EMBL/GenBank/DDBJ whole genome shotgun (WGS) entry which is preliminary data.</text>
</comment>
<reference evidence="1 2" key="1">
    <citation type="submission" date="2019-10" db="EMBL/GenBank/DDBJ databases">
        <title>Whole genome shotgun sequence of Acrocarpospora macrocephala NBRC 16266.</title>
        <authorList>
            <person name="Ichikawa N."/>
            <person name="Kimura A."/>
            <person name="Kitahashi Y."/>
            <person name="Komaki H."/>
            <person name="Oguchi A."/>
        </authorList>
    </citation>
    <scope>NUCLEOTIDE SEQUENCE [LARGE SCALE GENOMIC DNA]</scope>
    <source>
        <strain evidence="1 2">NBRC 16266</strain>
    </source>
</reference>
<dbReference type="SUPFAM" id="SSF53335">
    <property type="entry name" value="S-adenosyl-L-methionine-dependent methyltransferases"/>
    <property type="match status" value="1"/>
</dbReference>
<evidence type="ECO:0008006" key="3">
    <source>
        <dbReference type="Google" id="ProtNLM"/>
    </source>
</evidence>
<accession>A0A5M3WR46</accession>
<dbReference type="AlphaFoldDB" id="A0A5M3WR46"/>
<protein>
    <recommendedName>
        <fullName evidence="3">SAM-dependent methyltransferase</fullName>
    </recommendedName>
</protein>
<name>A0A5M3WR46_9ACTN</name>
<dbReference type="RefSeq" id="WP_155357192.1">
    <property type="nucleotide sequence ID" value="NZ_BAAAHL010000038.1"/>
</dbReference>
<evidence type="ECO:0000313" key="1">
    <source>
        <dbReference type="EMBL" id="GES11837.1"/>
    </source>
</evidence>
<dbReference type="EMBL" id="BLAE01000033">
    <property type="protein sequence ID" value="GES11837.1"/>
    <property type="molecule type" value="Genomic_DNA"/>
</dbReference>
<keyword evidence="2" id="KW-1185">Reference proteome</keyword>
<dbReference type="OrthoDB" id="3216820at2"/>
<dbReference type="PIRSF" id="PIRSF017393">
    <property type="entry name" value="MTase_SAV2177"/>
    <property type="match status" value="1"/>
</dbReference>
<dbReference type="Proteomes" id="UP000331127">
    <property type="component" value="Unassembled WGS sequence"/>
</dbReference>
<gene>
    <name evidence="1" type="ORF">Amac_054340</name>
</gene>
<dbReference type="Pfam" id="PF04672">
    <property type="entry name" value="Methyltransf_19"/>
    <property type="match status" value="1"/>
</dbReference>
<evidence type="ECO:0000313" key="2">
    <source>
        <dbReference type="Proteomes" id="UP000331127"/>
    </source>
</evidence>
<dbReference type="InterPro" id="IPR029063">
    <property type="entry name" value="SAM-dependent_MTases_sf"/>
</dbReference>
<proteinExistence type="predicted"/>